<sequence>MATTLRALPRWSQQWWIWFTAIFAITFLSFWPSFFSAIVNIETHIIIHGISAIAWMLLAIIQAWLIKSGWRKYHRTVGYISLILAAVLVISGLQVLQTMILKGGGMVDGVPSTAVKFFYIDMTALALFCVFLWLAIKAARKRDIALHLRLMACTAIIPLEAALERTYIYGTPSFVPNFDVALYASVVTLIVLCAALVAGEWWYQRLRWPFPVLLAYYGVTLLTTDVIARTEWFNSVAISYANL</sequence>
<evidence type="ECO:0000256" key="1">
    <source>
        <dbReference type="SAM" id="Phobius"/>
    </source>
</evidence>
<gene>
    <name evidence="2" type="ORF">R0135_01270</name>
</gene>
<name>A0ABZ0I461_9GAMM</name>
<reference evidence="2 3" key="1">
    <citation type="submission" date="2023-10" db="EMBL/GenBank/DDBJ databases">
        <title>Two novel species belonging to the OM43/NOR5 clade.</title>
        <authorList>
            <person name="Park M."/>
        </authorList>
    </citation>
    <scope>NUCLEOTIDE SEQUENCE [LARGE SCALE GENOMIC DNA]</scope>
    <source>
        <strain evidence="2 3">IMCC43200</strain>
    </source>
</reference>
<dbReference type="Proteomes" id="UP001626537">
    <property type="component" value="Chromosome"/>
</dbReference>
<dbReference type="EMBL" id="CP136864">
    <property type="protein sequence ID" value="WOJ93813.1"/>
    <property type="molecule type" value="Genomic_DNA"/>
</dbReference>
<accession>A0ABZ0I461</accession>
<feature type="transmembrane region" description="Helical" evidence="1">
    <location>
        <begin position="15"/>
        <end position="39"/>
    </location>
</feature>
<feature type="transmembrane region" description="Helical" evidence="1">
    <location>
        <begin position="180"/>
        <end position="203"/>
    </location>
</feature>
<keyword evidence="1" id="KW-0812">Transmembrane</keyword>
<feature type="transmembrane region" description="Helical" evidence="1">
    <location>
        <begin position="45"/>
        <end position="65"/>
    </location>
</feature>
<feature type="transmembrane region" description="Helical" evidence="1">
    <location>
        <begin position="148"/>
        <end position="168"/>
    </location>
</feature>
<feature type="transmembrane region" description="Helical" evidence="1">
    <location>
        <begin position="77"/>
        <end position="97"/>
    </location>
</feature>
<protein>
    <submittedName>
        <fullName evidence="2">DUF2306 domain-containing protein</fullName>
    </submittedName>
</protein>
<proteinExistence type="predicted"/>
<feature type="transmembrane region" description="Helical" evidence="1">
    <location>
        <begin position="117"/>
        <end position="136"/>
    </location>
</feature>
<evidence type="ECO:0000313" key="2">
    <source>
        <dbReference type="EMBL" id="WOJ93813.1"/>
    </source>
</evidence>
<dbReference type="RefSeq" id="WP_407348453.1">
    <property type="nucleotide sequence ID" value="NZ_CP136864.1"/>
</dbReference>
<keyword evidence="1" id="KW-1133">Transmembrane helix</keyword>
<evidence type="ECO:0000313" key="3">
    <source>
        <dbReference type="Proteomes" id="UP001626537"/>
    </source>
</evidence>
<keyword evidence="3" id="KW-1185">Reference proteome</keyword>
<organism evidence="2 3">
    <name type="scientific">Congregibacter variabilis</name>
    <dbReference type="NCBI Taxonomy" id="3081200"/>
    <lineage>
        <taxon>Bacteria</taxon>
        <taxon>Pseudomonadati</taxon>
        <taxon>Pseudomonadota</taxon>
        <taxon>Gammaproteobacteria</taxon>
        <taxon>Cellvibrionales</taxon>
        <taxon>Halieaceae</taxon>
        <taxon>Congregibacter</taxon>
    </lineage>
</organism>
<keyword evidence="1" id="KW-0472">Membrane</keyword>